<dbReference type="GO" id="GO:0050660">
    <property type="term" value="F:flavin adenine dinucleotide binding"/>
    <property type="evidence" value="ECO:0007669"/>
    <property type="project" value="InterPro"/>
</dbReference>
<dbReference type="SUPFAM" id="SSF56112">
    <property type="entry name" value="Protein kinase-like (PK-like)"/>
    <property type="match status" value="1"/>
</dbReference>
<evidence type="ECO:0000259" key="1">
    <source>
        <dbReference type="PROSITE" id="PS51228"/>
    </source>
</evidence>
<dbReference type="Gene3D" id="3.90.1200.10">
    <property type="match status" value="1"/>
</dbReference>
<dbReference type="Pfam" id="PF01636">
    <property type="entry name" value="APH"/>
    <property type="match status" value="1"/>
</dbReference>
<comment type="caution">
    <text evidence="2">The sequence shown here is derived from an EMBL/GenBank/DDBJ whole genome shotgun (WGS) entry which is preliminary data.</text>
</comment>
<dbReference type="PANTHER" id="PTHR47829:SF1">
    <property type="entry name" value="HAD FAMILY PHOSPHATASE"/>
    <property type="match status" value="1"/>
</dbReference>
<dbReference type="InterPro" id="IPR041726">
    <property type="entry name" value="ACAD10_11_N"/>
</dbReference>
<gene>
    <name evidence="2" type="ORF">AKO1_012788</name>
</gene>
<dbReference type="InterPro" id="IPR009100">
    <property type="entry name" value="AcylCoA_DH/oxidase_NM_dom_sf"/>
</dbReference>
<dbReference type="InterPro" id="IPR002575">
    <property type="entry name" value="Aminoglycoside_PTrfase"/>
</dbReference>
<dbReference type="SUPFAM" id="SSF56645">
    <property type="entry name" value="Acyl-CoA dehydrogenase NM domain-like"/>
    <property type="match status" value="1"/>
</dbReference>
<dbReference type="Pfam" id="PF00887">
    <property type="entry name" value="ACBP"/>
    <property type="match status" value="1"/>
</dbReference>
<dbReference type="PROSITE" id="PS51228">
    <property type="entry name" value="ACB_2"/>
    <property type="match status" value="1"/>
</dbReference>
<evidence type="ECO:0000313" key="2">
    <source>
        <dbReference type="EMBL" id="KAL0481256.1"/>
    </source>
</evidence>
<keyword evidence="3" id="KW-1185">Reference proteome</keyword>
<dbReference type="Gene3D" id="1.20.80.10">
    <property type="match status" value="1"/>
</dbReference>
<sequence length="918" mass="104920">MSSSVVGDKSSNQSLSQIETLRIKFDQAVEAAKDVNQTNDQKLELYSLYKQATAGPLRQNKPKIPSVLDVVGRAKYYSWQAHNGMNEVEAMEKYIELVNQLAPDRMFAGIHKKVTQTSGDEKLIQGIMNMDDLPQEQRIDIQAVSRYIADNVQDFNGPVVGLRPFVNSQSNPTFYLQASDGQEYVLRKKPHMSNLQKNNTAIPNDHQLSHPIEREYRIMKTLAQHTNIPVPRVYCLCLDSSIIGTPFYLMDYVEGRIFNDPSLPDVDSAPERFAIYNAYNDMIAKLHSLDYKKLGLHDFGRTIPESTIDQDLLFCERQIARLKKQNVALKSINENYQLSDFDKILSWLESEIKKMSWDAKKRSVTIIHGDLRLCNMVFDQVEPKIVAILDWELSTLGSPLLDLAFSCLPYHTIPEYWPLRGLYGTNLMEQGIPNEREFVNAYCKKSNTSPIDHWKFYIVLAFAKGIAHAQLMQHHVSVTSHGNSVRSSDPGAVPYYMRSKKSLSVSAKIAAAFAWKKISGGELSPVVVTPLAKLLDREHVIHQFDSCLQKESFSRLYDRVWSFMHSYIIPNEHIYSQQLKADPYHTPPVLYDVMEKAKEMGLFNFWAHHVRNHKNVSSYTTVRRGNDAHIGTINTSEFCLLMEVAGRSDLSIQALNCHPIDMSIMMTLRSLGTEKQRVELLESMMDGKIKTCLAVTTCQDALCFTTRIKMEQDEEQLLNIVNGSVYCLTALTDKHEFLMVPRSSKSHALIRINSETVEGRSGVIKLKDAVVFDFIQSPNSLVLEFSWYCVLLAKCDEIFRSFCKQVKIQSTNRSIHYKVICKVRIRIDSSRLLLVRAASDIDRLGVNEEKVLKRNLNVVKIEIMRLCGHVNRLRTIFRNIDGDDFDVHLNSYRYQFITEECAGQIENIAELELLRSNL</sequence>
<proteinExistence type="predicted"/>
<protein>
    <submittedName>
        <fullName evidence="2">Acyl-CoA dehydrogenase</fullName>
    </submittedName>
</protein>
<dbReference type="InterPro" id="IPR035984">
    <property type="entry name" value="Acyl-CoA-binding_sf"/>
</dbReference>
<dbReference type="InterPro" id="IPR052898">
    <property type="entry name" value="ACAD10-like"/>
</dbReference>
<dbReference type="AlphaFoldDB" id="A0AAW2YV03"/>
<dbReference type="SUPFAM" id="SSF47027">
    <property type="entry name" value="Acyl-CoA binding protein"/>
    <property type="match status" value="1"/>
</dbReference>
<dbReference type="EMBL" id="JAOPGA020000741">
    <property type="protein sequence ID" value="KAL0481256.1"/>
    <property type="molecule type" value="Genomic_DNA"/>
</dbReference>
<accession>A0AAW2YV03</accession>
<dbReference type="GO" id="GO:0000062">
    <property type="term" value="F:fatty-acyl-CoA binding"/>
    <property type="evidence" value="ECO:0007669"/>
    <property type="project" value="InterPro"/>
</dbReference>
<dbReference type="Gene3D" id="3.30.200.20">
    <property type="entry name" value="Phosphorylase Kinase, domain 1"/>
    <property type="match status" value="1"/>
</dbReference>
<dbReference type="Gene3D" id="1.10.540.10">
    <property type="entry name" value="Acyl-CoA dehydrogenase/oxidase, N-terminal domain"/>
    <property type="match status" value="1"/>
</dbReference>
<organism evidence="2 3">
    <name type="scientific">Acrasis kona</name>
    <dbReference type="NCBI Taxonomy" id="1008807"/>
    <lineage>
        <taxon>Eukaryota</taxon>
        <taxon>Discoba</taxon>
        <taxon>Heterolobosea</taxon>
        <taxon>Tetramitia</taxon>
        <taxon>Eutetramitia</taxon>
        <taxon>Acrasidae</taxon>
        <taxon>Acrasis</taxon>
    </lineage>
</organism>
<feature type="domain" description="ACB" evidence="1">
    <location>
        <begin position="21"/>
        <end position="107"/>
    </location>
</feature>
<evidence type="ECO:0000313" key="3">
    <source>
        <dbReference type="Proteomes" id="UP001431209"/>
    </source>
</evidence>
<reference evidence="2 3" key="1">
    <citation type="submission" date="2024-03" db="EMBL/GenBank/DDBJ databases">
        <title>The Acrasis kona genome and developmental transcriptomes reveal deep origins of eukaryotic multicellular pathways.</title>
        <authorList>
            <person name="Sheikh S."/>
            <person name="Fu C.-J."/>
            <person name="Brown M.W."/>
            <person name="Baldauf S.L."/>
        </authorList>
    </citation>
    <scope>NUCLEOTIDE SEQUENCE [LARGE SCALE GENOMIC DNA]</scope>
    <source>
        <strain evidence="2 3">ATCC MYA-3509</strain>
    </source>
</reference>
<dbReference type="InterPro" id="IPR014352">
    <property type="entry name" value="FERM/acyl-CoA-bd_prot_sf"/>
</dbReference>
<dbReference type="InterPro" id="IPR037069">
    <property type="entry name" value="AcylCoA_DH/ox_N_sf"/>
</dbReference>
<dbReference type="InterPro" id="IPR011009">
    <property type="entry name" value="Kinase-like_dom_sf"/>
</dbReference>
<dbReference type="GO" id="GO:0016627">
    <property type="term" value="F:oxidoreductase activity, acting on the CH-CH group of donors"/>
    <property type="evidence" value="ECO:0007669"/>
    <property type="project" value="InterPro"/>
</dbReference>
<dbReference type="Proteomes" id="UP001431209">
    <property type="component" value="Unassembled WGS sequence"/>
</dbReference>
<dbReference type="PANTHER" id="PTHR47829">
    <property type="entry name" value="HYDROLASE, PUTATIVE (AFU_ORTHOLOGUE AFUA_1G12880)-RELATED"/>
    <property type="match status" value="1"/>
</dbReference>
<dbReference type="InterPro" id="IPR000582">
    <property type="entry name" value="Acyl-CoA-binding_protein"/>
</dbReference>
<dbReference type="CDD" id="cd05154">
    <property type="entry name" value="ACAD10_11_N-like"/>
    <property type="match status" value="1"/>
</dbReference>
<name>A0AAW2YV03_9EUKA</name>